<reference evidence="2" key="2">
    <citation type="submission" date="2020-05" db="UniProtKB">
        <authorList>
            <consortium name="EnsemblMetazoa"/>
        </authorList>
    </citation>
    <scope>IDENTIFICATION</scope>
    <source>
        <strain evidence="2">IAEA</strain>
    </source>
</reference>
<feature type="compositionally biased region" description="Basic and acidic residues" evidence="1">
    <location>
        <begin position="1"/>
        <end position="12"/>
    </location>
</feature>
<accession>A0A1B0BA14</accession>
<sequence length="115" mass="12851">MTKEWCRRHEPNLRQPQEPANYKPRNLGNATVDTGATHILSYLSSLRRNSTDNTLNVNIIPSKSLPKNQIRPLLPCEKGNLDPNGIARIVNDYNAPAGFKVVNKPNMTTATKIES</sequence>
<evidence type="ECO:0000313" key="2">
    <source>
        <dbReference type="EnsemblMetazoa" id="GPPI023545-PA"/>
    </source>
</evidence>
<keyword evidence="3" id="KW-1185">Reference proteome</keyword>
<dbReference type="EnsemblMetazoa" id="GPPI023545-RA">
    <property type="protein sequence ID" value="GPPI023545-PA"/>
    <property type="gene ID" value="GPPI023545"/>
</dbReference>
<dbReference type="AlphaFoldDB" id="A0A1B0BA14"/>
<feature type="region of interest" description="Disordered" evidence="1">
    <location>
        <begin position="1"/>
        <end position="29"/>
    </location>
</feature>
<proteinExistence type="predicted"/>
<dbReference type="EMBL" id="JXJN01010679">
    <property type="status" value="NOT_ANNOTATED_CDS"/>
    <property type="molecule type" value="Genomic_DNA"/>
</dbReference>
<protein>
    <submittedName>
        <fullName evidence="2">Uncharacterized protein</fullName>
    </submittedName>
</protein>
<evidence type="ECO:0000313" key="3">
    <source>
        <dbReference type="Proteomes" id="UP000092460"/>
    </source>
</evidence>
<dbReference type="Proteomes" id="UP000092460">
    <property type="component" value="Unassembled WGS sequence"/>
</dbReference>
<organism evidence="2 3">
    <name type="scientific">Glossina palpalis gambiensis</name>
    <dbReference type="NCBI Taxonomy" id="67801"/>
    <lineage>
        <taxon>Eukaryota</taxon>
        <taxon>Metazoa</taxon>
        <taxon>Ecdysozoa</taxon>
        <taxon>Arthropoda</taxon>
        <taxon>Hexapoda</taxon>
        <taxon>Insecta</taxon>
        <taxon>Pterygota</taxon>
        <taxon>Neoptera</taxon>
        <taxon>Endopterygota</taxon>
        <taxon>Diptera</taxon>
        <taxon>Brachycera</taxon>
        <taxon>Muscomorpha</taxon>
        <taxon>Hippoboscoidea</taxon>
        <taxon>Glossinidae</taxon>
        <taxon>Glossina</taxon>
    </lineage>
</organism>
<evidence type="ECO:0000256" key="1">
    <source>
        <dbReference type="SAM" id="MobiDB-lite"/>
    </source>
</evidence>
<reference evidence="3" key="1">
    <citation type="submission" date="2015-01" db="EMBL/GenBank/DDBJ databases">
        <authorList>
            <person name="Aksoy S."/>
            <person name="Warren W."/>
            <person name="Wilson R.K."/>
        </authorList>
    </citation>
    <scope>NUCLEOTIDE SEQUENCE [LARGE SCALE GENOMIC DNA]</scope>
    <source>
        <strain evidence="3">IAEA</strain>
    </source>
</reference>
<dbReference type="VEuPathDB" id="VectorBase:GPPI023545"/>
<name>A0A1B0BA14_9MUSC</name>